<feature type="transmembrane region" description="Helical" evidence="13">
    <location>
        <begin position="21"/>
        <end position="43"/>
    </location>
</feature>
<evidence type="ECO:0000313" key="14">
    <source>
        <dbReference type="EMBL" id="MBM7614981.1"/>
    </source>
</evidence>
<comment type="similarity">
    <text evidence="3">Belongs to the multi antimicrobial extrusion (MATE) (TC 2.A.66.1) family.</text>
</comment>
<evidence type="ECO:0000256" key="11">
    <source>
        <dbReference type="ARBA" id="ARBA00023136"/>
    </source>
</evidence>
<feature type="transmembrane region" description="Helical" evidence="13">
    <location>
        <begin position="394"/>
        <end position="414"/>
    </location>
</feature>
<evidence type="ECO:0000256" key="5">
    <source>
        <dbReference type="ARBA" id="ARBA00022448"/>
    </source>
</evidence>
<keyword evidence="15" id="KW-1185">Reference proteome</keyword>
<keyword evidence="11 13" id="KW-0472">Membrane</keyword>
<feature type="transmembrane region" description="Helical" evidence="13">
    <location>
        <begin position="137"/>
        <end position="159"/>
    </location>
</feature>
<comment type="subcellular location">
    <subcellularLocation>
        <location evidence="2">Cell membrane</location>
        <topology evidence="2">Multi-pass membrane protein</topology>
    </subcellularLocation>
</comment>
<dbReference type="PANTHER" id="PTHR43298">
    <property type="entry name" value="MULTIDRUG RESISTANCE PROTEIN NORM-RELATED"/>
    <property type="match status" value="1"/>
</dbReference>
<feature type="transmembrane region" description="Helical" evidence="13">
    <location>
        <begin position="63"/>
        <end position="86"/>
    </location>
</feature>
<keyword evidence="6" id="KW-0050">Antiport</keyword>
<feature type="transmembrane region" description="Helical" evidence="13">
    <location>
        <begin position="98"/>
        <end position="117"/>
    </location>
</feature>
<name>A0ABS2NPZ4_9FIRM</name>
<organism evidence="14 15">
    <name type="scientific">Alkaliphilus hydrothermalis</name>
    <dbReference type="NCBI Taxonomy" id="1482730"/>
    <lineage>
        <taxon>Bacteria</taxon>
        <taxon>Bacillati</taxon>
        <taxon>Bacillota</taxon>
        <taxon>Clostridia</taxon>
        <taxon>Peptostreptococcales</taxon>
        <taxon>Natronincolaceae</taxon>
        <taxon>Alkaliphilus</taxon>
    </lineage>
</organism>
<keyword evidence="7" id="KW-1003">Cell membrane</keyword>
<gene>
    <name evidence="14" type="ORF">JOC73_001543</name>
</gene>
<dbReference type="InterPro" id="IPR050222">
    <property type="entry name" value="MATE_MdtK"/>
</dbReference>
<proteinExistence type="inferred from homology"/>
<feature type="transmembrane region" description="Helical" evidence="13">
    <location>
        <begin position="201"/>
        <end position="221"/>
    </location>
</feature>
<evidence type="ECO:0000256" key="2">
    <source>
        <dbReference type="ARBA" id="ARBA00004651"/>
    </source>
</evidence>
<keyword evidence="8 13" id="KW-0812">Transmembrane</keyword>
<evidence type="ECO:0000256" key="13">
    <source>
        <dbReference type="SAM" id="Phobius"/>
    </source>
</evidence>
<sequence length="461" mass="50107">MDTKISTNLTEIELRKRIYAMIIPITLESILQMSSGIIAMGMIGRIDTVSVAAVGLSTRITQIIWALFRGVTTGATVFVAQAYGANDWGKLRKIVQQTLLSSILVVLALQQLVFWKAPTLLSIFGKNNPLLLENSALYLRTISFGLPFLAIMLVVTGVLQGTGNAKTPMKIAVIMNIINIALNYGLIYGELGLPALGLKGSAIATATAQFVAAMIGLYILFNKRGVLGFRIDSNLYKINFKQVWEIYRVGGPTSFESMFWQVSAIILTKIILSFGETALAAYQLGFQVESISFMPAAGFGVAATAFIGQALGAKDPQLSRRYLREIVKGSMVLTSISTAILIFLPGKAMALLTDQPEVIALGATYLLFMGLVQVPQNLAGVLNGAMRGAGYTRVPMIVAGAGLWGIRIPCAWILTKYFGWGITTIWATMAVDLVVRCILSLTLFKRYNIYEAEVIYQQVEA</sequence>
<keyword evidence="5" id="KW-0813">Transport</keyword>
<dbReference type="InterPro" id="IPR048279">
    <property type="entry name" value="MdtK-like"/>
</dbReference>
<feature type="transmembrane region" description="Helical" evidence="13">
    <location>
        <begin position="420"/>
        <end position="439"/>
    </location>
</feature>
<dbReference type="CDD" id="cd13137">
    <property type="entry name" value="MATE_NorM_like"/>
    <property type="match status" value="1"/>
</dbReference>
<dbReference type="EMBL" id="JAFBEE010000008">
    <property type="protein sequence ID" value="MBM7614981.1"/>
    <property type="molecule type" value="Genomic_DNA"/>
</dbReference>
<accession>A0ABS2NPZ4</accession>
<evidence type="ECO:0000256" key="9">
    <source>
        <dbReference type="ARBA" id="ARBA00022989"/>
    </source>
</evidence>
<feature type="transmembrane region" description="Helical" evidence="13">
    <location>
        <begin position="264"/>
        <end position="285"/>
    </location>
</feature>
<keyword evidence="9 13" id="KW-1133">Transmembrane helix</keyword>
<dbReference type="InterPro" id="IPR002528">
    <property type="entry name" value="MATE_fam"/>
</dbReference>
<evidence type="ECO:0000256" key="12">
    <source>
        <dbReference type="ARBA" id="ARBA00031636"/>
    </source>
</evidence>
<feature type="transmembrane region" description="Helical" evidence="13">
    <location>
        <begin position="332"/>
        <end position="352"/>
    </location>
</feature>
<dbReference type="PANTHER" id="PTHR43298:SF2">
    <property type="entry name" value="FMN_FAD EXPORTER YEEO-RELATED"/>
    <property type="match status" value="1"/>
</dbReference>
<keyword evidence="10" id="KW-0406">Ion transport</keyword>
<evidence type="ECO:0000256" key="7">
    <source>
        <dbReference type="ARBA" id="ARBA00022475"/>
    </source>
</evidence>
<evidence type="ECO:0000256" key="6">
    <source>
        <dbReference type="ARBA" id="ARBA00022449"/>
    </source>
</evidence>
<dbReference type="Proteomes" id="UP001314796">
    <property type="component" value="Unassembled WGS sequence"/>
</dbReference>
<comment type="caution">
    <text evidence="14">The sequence shown here is derived from an EMBL/GenBank/DDBJ whole genome shotgun (WGS) entry which is preliminary data.</text>
</comment>
<evidence type="ECO:0000256" key="10">
    <source>
        <dbReference type="ARBA" id="ARBA00023065"/>
    </source>
</evidence>
<dbReference type="Pfam" id="PF01554">
    <property type="entry name" value="MatE"/>
    <property type="match status" value="2"/>
</dbReference>
<dbReference type="PIRSF" id="PIRSF006603">
    <property type="entry name" value="DinF"/>
    <property type="match status" value="1"/>
</dbReference>
<dbReference type="NCBIfam" id="TIGR00797">
    <property type="entry name" value="matE"/>
    <property type="match status" value="1"/>
</dbReference>
<feature type="transmembrane region" description="Helical" evidence="13">
    <location>
        <begin position="291"/>
        <end position="311"/>
    </location>
</feature>
<evidence type="ECO:0000256" key="1">
    <source>
        <dbReference type="ARBA" id="ARBA00003408"/>
    </source>
</evidence>
<reference evidence="14 15" key="1">
    <citation type="submission" date="2021-01" db="EMBL/GenBank/DDBJ databases">
        <title>Genomic Encyclopedia of Type Strains, Phase IV (KMG-IV): sequencing the most valuable type-strain genomes for metagenomic binning, comparative biology and taxonomic classification.</title>
        <authorList>
            <person name="Goeker M."/>
        </authorList>
    </citation>
    <scope>NUCLEOTIDE SEQUENCE [LARGE SCALE GENOMIC DNA]</scope>
    <source>
        <strain evidence="14 15">DSM 25890</strain>
    </source>
</reference>
<dbReference type="RefSeq" id="WP_207755071.1">
    <property type="nucleotide sequence ID" value="NZ_JAFBEE010000008.1"/>
</dbReference>
<protein>
    <recommendedName>
        <fullName evidence="4">Probable multidrug resistance protein NorM</fullName>
    </recommendedName>
    <alternativeName>
        <fullName evidence="12">Multidrug-efflux transporter</fullName>
    </alternativeName>
</protein>
<evidence type="ECO:0000256" key="3">
    <source>
        <dbReference type="ARBA" id="ARBA00010199"/>
    </source>
</evidence>
<evidence type="ECO:0000313" key="15">
    <source>
        <dbReference type="Proteomes" id="UP001314796"/>
    </source>
</evidence>
<feature type="transmembrane region" description="Helical" evidence="13">
    <location>
        <begin position="171"/>
        <end position="189"/>
    </location>
</feature>
<evidence type="ECO:0000256" key="4">
    <source>
        <dbReference type="ARBA" id="ARBA00020268"/>
    </source>
</evidence>
<comment type="function">
    <text evidence="1">Multidrug efflux pump.</text>
</comment>
<evidence type="ECO:0000256" key="8">
    <source>
        <dbReference type="ARBA" id="ARBA00022692"/>
    </source>
</evidence>
<feature type="transmembrane region" description="Helical" evidence="13">
    <location>
        <begin position="358"/>
        <end position="382"/>
    </location>
</feature>